<feature type="compositionally biased region" description="Polar residues" evidence="1">
    <location>
        <begin position="856"/>
        <end position="865"/>
    </location>
</feature>
<feature type="compositionally biased region" description="Polar residues" evidence="1">
    <location>
        <begin position="1228"/>
        <end position="1242"/>
    </location>
</feature>
<feature type="compositionally biased region" description="Low complexity" evidence="1">
    <location>
        <begin position="85"/>
        <end position="98"/>
    </location>
</feature>
<feature type="compositionally biased region" description="Polar residues" evidence="1">
    <location>
        <begin position="1803"/>
        <end position="1814"/>
    </location>
</feature>
<feature type="compositionally biased region" description="Basic and acidic residues" evidence="1">
    <location>
        <begin position="453"/>
        <end position="466"/>
    </location>
</feature>
<feature type="compositionally biased region" description="Polar residues" evidence="1">
    <location>
        <begin position="1756"/>
        <end position="1785"/>
    </location>
</feature>
<feature type="region of interest" description="Disordered" evidence="1">
    <location>
        <begin position="1485"/>
        <end position="1872"/>
    </location>
</feature>
<feature type="compositionally biased region" description="Basic and acidic residues" evidence="1">
    <location>
        <begin position="298"/>
        <end position="328"/>
    </location>
</feature>
<feature type="region of interest" description="Disordered" evidence="1">
    <location>
        <begin position="677"/>
        <end position="757"/>
    </location>
</feature>
<feature type="compositionally biased region" description="Polar residues" evidence="1">
    <location>
        <begin position="732"/>
        <end position="750"/>
    </location>
</feature>
<feature type="compositionally biased region" description="Polar residues" evidence="1">
    <location>
        <begin position="833"/>
        <end position="843"/>
    </location>
</feature>
<sequence>MKSFFLRRQDSQAGHSNKQSASKEPSWTTSEHRTGRPDKRDDASRSHKKLRSSSRAPLSAQATSASPTVPDPLQKYASPSNRNIVSSSAAPSTSASRPVVPPPSTRINPVKLPPSYDAPQPRTSRPSTETRKVSASAYPASTSKQTPSTVPTNVSTPMHQVWHPPQPSASTSTRPREEKDGDRVRMREREHRSRDRERENGKDRERERKRDKEKGREKEKDRGKERDSDREKERARYREREREKDSDGERQRQKERERVRPDRNAERTDLTAKERLQLNELELEQGRLKTQELLKAREKQLRDKTAGTKDQDVRWDRSKDRARNLSDREDIDTTLPRYGRRDSERPHEVIRDYAPPQKSTGRDSSDEGDSSDASRHKHGLSHRRNRAKEVIPPISSAPVVPPMFSIMPASIPNPSQLIDTQSPQPLPVHLPLKLQEAKPEVPSSQTLTTNGGPDHKFWRYNYRDQESGPSQNQPQRKLIPDESKAAKSQPLQSSRDLPAVSSTKGDHSQNPVISTIDPNYRAASRADFRRAEATSAPKPSTAPIPNSAQDLSSSLRDRSAGGNSTLPAADRFVNRADLRRGEPVSNLNYSTVPQLTTNSQDVPFVPSASNVHDRKASGGLGQVPMNSTTLDSTYRSASRADFRRGDTTSSSRPPVSQPASATQDISSSLLFAPMSRERSANGVTQNGLPPQAADTNYRSASRVDARRGETTLDTKSSLPQSSSQEVSSVLPQTISQDRSTSNNTIQNNPAPATVDPVYRSASRAGFRRGETTKAAAPQPVNGIQDSLLFAPVPQEKATNTTVPSSTDPSNRSATRADFRRGESSSALKDLTPQAASGTQTTSAPLIFAPMPHDRNTSSNTGQNATAIDPTYRSASRADFRRGEKSSTTKPSATIQYQSGNEPSTAVTKLSTATYDLPSKAAATQQPSPSENIPTTSNSQKLRVENEPKTRSHLDNSPKQSKKEEKNSPVSNAVPPSKPHISPSWSNRAPESTPQQNYNIHVTPPTPVKRTPSGDHTGQPLTSSLRYNIDNPMTGLKNAAAVEPIQAKRLDGSNENTRPLAPSNEGVARQGFQSSVQPPSEYLQESPAQQGNPSKVSHSVAQYEARTSPHDPVKSMTDPTALNAGVNFPTRDDRGTVNYSTGTPKQSSPHFNVSLTSNRRGRVVSISASNEGSPSYQAVPEMTTASNNPSPRRMSENVRSSPSVRPPAITGRSLSTDSGTAALARPELNHSSVPQNTSASGHSPESRKLEQDSRYPQPGHAGISTNTAYPAAPSHTTQFSANPSTTQQQPGQKSYGTSTASTQAYSNMPQHVGQATNEMANPKSYNFSSASSQAYPQHLGQTTSGATAIRTGFSSASAQAYPSVQQQSGQVMGGGAPAVRAGFSSASAQVYPTMYPGPNNNIMDTRSHPSVSASVPIHIPNTYQQPADSAVAFAKPQTVASQAIPMASAGKNVADPSRDRLYRNSTVPATIAPPFRHPKLAELLSDEPQRPSPLSQTDSSSEYPSGQPGASHPVMQQSFGQLGAQPPPVSRSTPVTARMQNASVDSQFPGESSRADAVPSSSRYSPPKYDSFIPHTISSSSRKPQYDTSQRDQNAVNSTLRATSDPRPIQSSSVPTGLATHPNFQRSTSGSNAYETSGLPYQTAPVQQAPERPPSARPIDYSYRQAESQMTPTAAMSSVNSRTRTGVQSGSSRANVFSTNPHSYSQQSALASHSKETSLPSYLQQPNSQSDTPSSSNSQSLQNGFLVGHSSREPSLDTHQTSSPYTSASKPNGSQSSIPVSLASQQESRKKGLFGIFRSRTHSQESQYETRNPTITKPPPLAVAPTNLEVPLKGGFPQPADRERRRVPSKGRVPPPINVPLPQSSVPNGRKSPNKVFTPFRYLSVKRNRTVSAASVEAVNGTAANTVVGSPTASMHSSQPPIQPPPLRDPHAATQEWQQRRYETEHRNGSKHRVQRPGVVFDVPQEPSEDKQNLKYVKSRLRSSRS</sequence>
<feature type="compositionally biased region" description="Polar residues" evidence="1">
    <location>
        <begin position="887"/>
        <end position="905"/>
    </location>
</feature>
<feature type="compositionally biased region" description="Polar residues" evidence="1">
    <location>
        <begin position="624"/>
        <end position="636"/>
    </location>
</feature>
<feature type="compositionally biased region" description="Polar residues" evidence="1">
    <location>
        <begin position="1491"/>
        <end position="1503"/>
    </location>
</feature>
<feature type="region of interest" description="Disordered" evidence="1">
    <location>
        <begin position="918"/>
        <end position="1029"/>
    </location>
</feature>
<feature type="compositionally biased region" description="Polar residues" evidence="1">
    <location>
        <begin position="1136"/>
        <end position="1157"/>
    </location>
</feature>
<feature type="compositionally biased region" description="Basic and acidic residues" evidence="1">
    <location>
        <begin position="30"/>
        <end position="45"/>
    </location>
</feature>
<feature type="compositionally biased region" description="Polar residues" evidence="1">
    <location>
        <begin position="1906"/>
        <end position="1915"/>
    </location>
</feature>
<feature type="region of interest" description="Disordered" evidence="1">
    <location>
        <begin position="584"/>
        <end position="665"/>
    </location>
</feature>
<feature type="compositionally biased region" description="Basic and acidic residues" evidence="1">
    <location>
        <begin position="1243"/>
        <end position="1252"/>
    </location>
</feature>
<feature type="compositionally biased region" description="Polar residues" evidence="1">
    <location>
        <begin position="585"/>
        <end position="601"/>
    </location>
</feature>
<feature type="compositionally biased region" description="Basic and acidic residues" evidence="1">
    <location>
        <begin position="875"/>
        <end position="886"/>
    </location>
</feature>
<feature type="region of interest" description="Disordered" evidence="1">
    <location>
        <begin position="796"/>
        <end position="905"/>
    </location>
</feature>
<feature type="compositionally biased region" description="Basic and acidic residues" evidence="1">
    <location>
        <begin position="701"/>
        <end position="712"/>
    </location>
</feature>
<protein>
    <submittedName>
        <fullName evidence="2">Uncharacterized protein</fullName>
    </submittedName>
</protein>
<feature type="compositionally biased region" description="Basic residues" evidence="1">
    <location>
        <begin position="375"/>
        <end position="386"/>
    </location>
</feature>
<feature type="compositionally biased region" description="Polar residues" evidence="1">
    <location>
        <begin position="681"/>
        <end position="699"/>
    </location>
</feature>
<organism evidence="2 3">
    <name type="scientific">Marasmiellus scandens</name>
    <dbReference type="NCBI Taxonomy" id="2682957"/>
    <lineage>
        <taxon>Eukaryota</taxon>
        <taxon>Fungi</taxon>
        <taxon>Dikarya</taxon>
        <taxon>Basidiomycota</taxon>
        <taxon>Agaricomycotina</taxon>
        <taxon>Agaricomycetes</taxon>
        <taxon>Agaricomycetidae</taxon>
        <taxon>Agaricales</taxon>
        <taxon>Marasmiineae</taxon>
        <taxon>Omphalotaceae</taxon>
        <taxon>Marasmiellus</taxon>
    </lineage>
</organism>
<feature type="compositionally biased region" description="Basic residues" evidence="1">
    <location>
        <begin position="1976"/>
        <end position="1985"/>
    </location>
</feature>
<feature type="compositionally biased region" description="Polar residues" evidence="1">
    <location>
        <begin position="489"/>
        <end position="517"/>
    </location>
</feature>
<feature type="compositionally biased region" description="Basic and acidic residues" evidence="1">
    <location>
        <begin position="174"/>
        <end position="274"/>
    </location>
</feature>
<feature type="compositionally biased region" description="Polar residues" evidence="1">
    <location>
        <begin position="1165"/>
        <end position="1175"/>
    </location>
</feature>
<feature type="compositionally biased region" description="Basic and acidic residues" evidence="1">
    <location>
        <begin position="339"/>
        <end position="351"/>
    </location>
</feature>
<feature type="region of interest" description="Disordered" evidence="1">
    <location>
        <begin position="1906"/>
        <end position="1985"/>
    </location>
</feature>
<evidence type="ECO:0000313" key="3">
    <source>
        <dbReference type="Proteomes" id="UP001498398"/>
    </source>
</evidence>
<feature type="compositionally biased region" description="Basic and acidic residues" evidence="1">
    <location>
        <begin position="941"/>
        <end position="966"/>
    </location>
</feature>
<comment type="caution">
    <text evidence="2">The sequence shown here is derived from an EMBL/GenBank/DDBJ whole genome shotgun (WGS) entry which is preliminary data.</text>
</comment>
<feature type="compositionally biased region" description="Basic and acidic residues" evidence="1">
    <location>
        <begin position="1937"/>
        <end position="1947"/>
    </location>
</feature>
<feature type="compositionally biased region" description="Polar residues" evidence="1">
    <location>
        <begin position="982"/>
        <end position="999"/>
    </location>
</feature>
<feature type="compositionally biased region" description="Low complexity" evidence="1">
    <location>
        <begin position="146"/>
        <end position="157"/>
    </location>
</feature>
<feature type="compositionally biased region" description="Polar residues" evidence="1">
    <location>
        <begin position="1664"/>
        <end position="1722"/>
    </location>
</feature>
<dbReference type="EMBL" id="JBANRG010000004">
    <property type="protein sequence ID" value="KAK7466968.1"/>
    <property type="molecule type" value="Genomic_DNA"/>
</dbReference>
<feature type="compositionally biased region" description="Polar residues" evidence="1">
    <location>
        <begin position="1013"/>
        <end position="1025"/>
    </location>
</feature>
<feature type="compositionally biased region" description="Polar residues" evidence="1">
    <location>
        <begin position="1575"/>
        <end position="1601"/>
    </location>
</feature>
<feature type="compositionally biased region" description="Polar residues" evidence="1">
    <location>
        <begin position="1529"/>
        <end position="1549"/>
    </location>
</feature>
<feature type="compositionally biased region" description="Polar residues" evidence="1">
    <location>
        <begin position="1085"/>
        <end position="1099"/>
    </location>
</feature>
<proteinExistence type="predicted"/>
<keyword evidence="3" id="KW-1185">Reference proteome</keyword>
<feature type="compositionally biased region" description="Polar residues" evidence="1">
    <location>
        <begin position="796"/>
        <end position="813"/>
    </location>
</feature>
<feature type="compositionally biased region" description="Low complexity" evidence="1">
    <location>
        <begin position="1723"/>
        <end position="1742"/>
    </location>
</feature>
<feature type="region of interest" description="Disordered" evidence="1">
    <location>
        <begin position="298"/>
        <end position="396"/>
    </location>
</feature>
<gene>
    <name evidence="2" type="ORF">VKT23_004032</name>
</gene>
<feature type="compositionally biased region" description="Low complexity" evidence="1">
    <location>
        <begin position="716"/>
        <end position="731"/>
    </location>
</feature>
<evidence type="ECO:0000313" key="2">
    <source>
        <dbReference type="EMBL" id="KAK7466968.1"/>
    </source>
</evidence>
<feature type="compositionally biased region" description="Polar residues" evidence="1">
    <location>
        <begin position="647"/>
        <end position="665"/>
    </location>
</feature>
<feature type="compositionally biased region" description="Polar residues" evidence="1">
    <location>
        <begin position="1621"/>
        <end position="1634"/>
    </location>
</feature>
<name>A0ABR1JXJ9_9AGAR</name>
<reference evidence="2 3" key="1">
    <citation type="submission" date="2024-01" db="EMBL/GenBank/DDBJ databases">
        <title>A draft genome for the cacao thread blight pathogen Marasmiellus scandens.</title>
        <authorList>
            <person name="Baruah I.K."/>
            <person name="Leung J."/>
            <person name="Bukari Y."/>
            <person name="Amoako-Attah I."/>
            <person name="Meinhardt L.W."/>
            <person name="Bailey B.A."/>
            <person name="Cohen S.P."/>
        </authorList>
    </citation>
    <scope>NUCLEOTIDE SEQUENCE [LARGE SCALE GENOMIC DNA]</scope>
    <source>
        <strain evidence="2 3">GH-19</strain>
    </source>
</reference>
<feature type="region of interest" description="Disordered" evidence="1">
    <location>
        <begin position="1048"/>
        <end position="1299"/>
    </location>
</feature>
<feature type="region of interest" description="Disordered" evidence="1">
    <location>
        <begin position="1"/>
        <end position="274"/>
    </location>
</feature>
<feature type="compositionally biased region" description="Polar residues" evidence="1">
    <location>
        <begin position="442"/>
        <end position="451"/>
    </location>
</feature>
<evidence type="ECO:0000256" key="1">
    <source>
        <dbReference type="SAM" id="MobiDB-lite"/>
    </source>
</evidence>
<feature type="compositionally biased region" description="Polar residues" evidence="1">
    <location>
        <begin position="1262"/>
        <end position="1299"/>
    </location>
</feature>
<accession>A0ABR1JXJ9</accession>
<feature type="compositionally biased region" description="Polar residues" evidence="1">
    <location>
        <begin position="11"/>
        <end position="29"/>
    </location>
</feature>
<dbReference type="Proteomes" id="UP001498398">
    <property type="component" value="Unassembled WGS sequence"/>
</dbReference>
<feature type="compositionally biased region" description="Polar residues" evidence="1">
    <location>
        <begin position="543"/>
        <end position="554"/>
    </location>
</feature>
<feature type="region of interest" description="Disordered" evidence="1">
    <location>
        <begin position="437"/>
        <end position="568"/>
    </location>
</feature>
<feature type="compositionally biased region" description="Polar residues" evidence="1">
    <location>
        <begin position="921"/>
        <end position="940"/>
    </location>
</feature>